<feature type="compositionally biased region" description="Polar residues" evidence="1">
    <location>
        <begin position="14"/>
        <end position="30"/>
    </location>
</feature>
<dbReference type="AlphaFoldDB" id="A9SP24"/>
<dbReference type="PaxDb" id="3218-PP1S100_37V6.1"/>
<organism evidence="2">
    <name type="scientific">Physcomitrium patens</name>
    <name type="common">Spreading-leaved earth moss</name>
    <name type="synonym">Physcomitrella patens</name>
    <dbReference type="NCBI Taxonomy" id="3218"/>
    <lineage>
        <taxon>Eukaryota</taxon>
        <taxon>Viridiplantae</taxon>
        <taxon>Streptophyta</taxon>
        <taxon>Embryophyta</taxon>
        <taxon>Bryophyta</taxon>
        <taxon>Bryophytina</taxon>
        <taxon>Bryopsida</taxon>
        <taxon>Funariidae</taxon>
        <taxon>Funariales</taxon>
        <taxon>Funariaceae</taxon>
        <taxon>Physcomitrium</taxon>
    </lineage>
</organism>
<dbReference type="InParanoid" id="A9SP24"/>
<reference evidence="2 4" key="1">
    <citation type="journal article" date="2008" name="Science">
        <title>The Physcomitrella genome reveals evolutionary insights into the conquest of land by plants.</title>
        <authorList>
            <person name="Rensing S."/>
            <person name="Lang D."/>
            <person name="Zimmer A."/>
            <person name="Terry A."/>
            <person name="Salamov A."/>
            <person name="Shapiro H."/>
            <person name="Nishiyama T."/>
            <person name="Perroud P.-F."/>
            <person name="Lindquist E."/>
            <person name="Kamisugi Y."/>
            <person name="Tanahashi T."/>
            <person name="Sakakibara K."/>
            <person name="Fujita T."/>
            <person name="Oishi K."/>
            <person name="Shin-I T."/>
            <person name="Kuroki Y."/>
            <person name="Toyoda A."/>
            <person name="Suzuki Y."/>
            <person name="Hashimoto A."/>
            <person name="Yamaguchi K."/>
            <person name="Sugano A."/>
            <person name="Kohara Y."/>
            <person name="Fujiyama A."/>
            <person name="Anterola A."/>
            <person name="Aoki S."/>
            <person name="Ashton N."/>
            <person name="Barbazuk W.B."/>
            <person name="Barker E."/>
            <person name="Bennetzen J."/>
            <person name="Bezanilla M."/>
            <person name="Blankenship R."/>
            <person name="Cho S.H."/>
            <person name="Dutcher S."/>
            <person name="Estelle M."/>
            <person name="Fawcett J.A."/>
            <person name="Gundlach H."/>
            <person name="Hanada K."/>
            <person name="Heyl A."/>
            <person name="Hicks K.A."/>
            <person name="Hugh J."/>
            <person name="Lohr M."/>
            <person name="Mayer K."/>
            <person name="Melkozernov A."/>
            <person name="Murata T."/>
            <person name="Nelson D."/>
            <person name="Pils B."/>
            <person name="Prigge M."/>
            <person name="Reiss B."/>
            <person name="Renner T."/>
            <person name="Rombauts S."/>
            <person name="Rushton P."/>
            <person name="Sanderfoot A."/>
            <person name="Schween G."/>
            <person name="Shiu S.-H."/>
            <person name="Stueber K."/>
            <person name="Theodoulou F.L."/>
            <person name="Tu H."/>
            <person name="Van de Peer Y."/>
            <person name="Verrier P.J."/>
            <person name="Waters E."/>
            <person name="Wood A."/>
            <person name="Yang L."/>
            <person name="Cove D."/>
            <person name="Cuming A."/>
            <person name="Hasebe M."/>
            <person name="Lucas S."/>
            <person name="Mishler D.B."/>
            <person name="Reski R."/>
            <person name="Grigoriev I."/>
            <person name="Quatrano R.S."/>
            <person name="Boore J.L."/>
        </authorList>
    </citation>
    <scope>NUCLEOTIDE SEQUENCE [LARGE SCALE GENOMIC DNA]</scope>
    <source>
        <strain evidence="3 4">cv. Gransden 2004</strain>
    </source>
</reference>
<reference evidence="3" key="3">
    <citation type="submission" date="2020-12" db="UniProtKB">
        <authorList>
            <consortium name="EnsemblPlants"/>
        </authorList>
    </citation>
    <scope>IDENTIFICATION</scope>
</reference>
<protein>
    <submittedName>
        <fullName evidence="2 3">Uncharacterized protein</fullName>
    </submittedName>
</protein>
<dbReference type="Proteomes" id="UP000006727">
    <property type="component" value="Chromosome 22"/>
</dbReference>
<evidence type="ECO:0000313" key="4">
    <source>
        <dbReference type="Proteomes" id="UP000006727"/>
    </source>
</evidence>
<feature type="region of interest" description="Disordered" evidence="1">
    <location>
        <begin position="1"/>
        <end position="31"/>
    </location>
</feature>
<proteinExistence type="predicted"/>
<dbReference type="HOGENOM" id="CLU_1941632_0_0_1"/>
<dbReference type="EMBL" id="ABEU02000022">
    <property type="protein sequence ID" value="PNR30936.1"/>
    <property type="molecule type" value="Genomic_DNA"/>
</dbReference>
<sequence>MSGTQQRAPRLWGPQSTPCHQLQSTSSDANTGHRLGEFREFLQRAVLLGDCMEAVELLSYCPTEMVGGGKSLNRVNRRHGRNVWLLRTSSWALAARLSCKEVRPAHNHFSCICVNEILPGAAQKPDNTLN</sequence>
<evidence type="ECO:0000313" key="2">
    <source>
        <dbReference type="EMBL" id="PNR30936.1"/>
    </source>
</evidence>
<evidence type="ECO:0000256" key="1">
    <source>
        <dbReference type="SAM" id="MobiDB-lite"/>
    </source>
</evidence>
<gene>
    <name evidence="2" type="ORF">PHYPA_027252</name>
</gene>
<keyword evidence="4" id="KW-1185">Reference proteome</keyword>
<dbReference type="Gramene" id="Pp3c22_17220V3.1">
    <property type="protein sequence ID" value="PAC:32902988.CDS.1"/>
    <property type="gene ID" value="Pp3c22_17220"/>
</dbReference>
<evidence type="ECO:0000313" key="3">
    <source>
        <dbReference type="EnsemblPlants" id="PAC:32902988.CDS.1"/>
    </source>
</evidence>
<reference evidence="2 4" key="2">
    <citation type="journal article" date="2018" name="Plant J.">
        <title>The Physcomitrella patens chromosome-scale assembly reveals moss genome structure and evolution.</title>
        <authorList>
            <person name="Lang D."/>
            <person name="Ullrich K.K."/>
            <person name="Murat F."/>
            <person name="Fuchs J."/>
            <person name="Jenkins J."/>
            <person name="Haas F.B."/>
            <person name="Piednoel M."/>
            <person name="Gundlach H."/>
            <person name="Van Bel M."/>
            <person name="Meyberg R."/>
            <person name="Vives C."/>
            <person name="Morata J."/>
            <person name="Symeonidi A."/>
            <person name="Hiss M."/>
            <person name="Muchero W."/>
            <person name="Kamisugi Y."/>
            <person name="Saleh O."/>
            <person name="Blanc G."/>
            <person name="Decker E.L."/>
            <person name="van Gessel N."/>
            <person name="Grimwood J."/>
            <person name="Hayes R.D."/>
            <person name="Graham S.W."/>
            <person name="Gunter L.E."/>
            <person name="McDaniel S.F."/>
            <person name="Hoernstein S.N.W."/>
            <person name="Larsson A."/>
            <person name="Li F.W."/>
            <person name="Perroud P.F."/>
            <person name="Phillips J."/>
            <person name="Ranjan P."/>
            <person name="Rokshar D.S."/>
            <person name="Rothfels C.J."/>
            <person name="Schneider L."/>
            <person name="Shu S."/>
            <person name="Stevenson D.W."/>
            <person name="Thummler F."/>
            <person name="Tillich M."/>
            <person name="Villarreal Aguilar J.C."/>
            <person name="Widiez T."/>
            <person name="Wong G.K."/>
            <person name="Wymore A."/>
            <person name="Zhang Y."/>
            <person name="Zimmer A.D."/>
            <person name="Quatrano R.S."/>
            <person name="Mayer K.F.X."/>
            <person name="Goodstein D."/>
            <person name="Casacuberta J.M."/>
            <person name="Vandepoele K."/>
            <person name="Reski R."/>
            <person name="Cuming A.C."/>
            <person name="Tuskan G.A."/>
            <person name="Maumus F."/>
            <person name="Salse J."/>
            <person name="Schmutz J."/>
            <person name="Rensing S.A."/>
        </authorList>
    </citation>
    <scope>NUCLEOTIDE SEQUENCE [LARGE SCALE GENOMIC DNA]</scope>
    <source>
        <strain evidence="3 4">cv. Gransden 2004</strain>
    </source>
</reference>
<name>A9SP24_PHYPA</name>
<dbReference type="EnsemblPlants" id="Pp3c22_17220V3.1">
    <property type="protein sequence ID" value="PAC:32902988.CDS.1"/>
    <property type="gene ID" value="Pp3c22_17220"/>
</dbReference>
<accession>A9SP24</accession>